<dbReference type="Proteomes" id="UP001146351">
    <property type="component" value="Unassembled WGS sequence"/>
</dbReference>
<reference evidence="11" key="1">
    <citation type="submission" date="2022-11" db="EMBL/GenBank/DDBJ databases">
        <authorList>
            <person name="Petersen C."/>
        </authorList>
    </citation>
    <scope>NUCLEOTIDE SEQUENCE</scope>
    <source>
        <strain evidence="11">IBT 21917</strain>
    </source>
</reference>
<dbReference type="InterPro" id="IPR013837">
    <property type="entry name" value="ATP_synth_F0_suB"/>
</dbReference>
<dbReference type="Gene3D" id="1.20.5.2210">
    <property type="match status" value="1"/>
</dbReference>
<gene>
    <name evidence="11" type="ORF">N7492_001373</name>
</gene>
<evidence type="ECO:0000256" key="2">
    <source>
        <dbReference type="ARBA" id="ARBA00022448"/>
    </source>
</evidence>
<evidence type="ECO:0000256" key="6">
    <source>
        <dbReference type="ARBA" id="ARBA00023065"/>
    </source>
</evidence>
<dbReference type="OrthoDB" id="67388at2759"/>
<evidence type="ECO:0000256" key="1">
    <source>
        <dbReference type="ARBA" id="ARBA00007479"/>
    </source>
</evidence>
<keyword evidence="7 10" id="KW-0496">Mitochondrion</keyword>
<comment type="similarity">
    <text evidence="1 10">Belongs to the eukaryotic ATPase B chain family.</text>
</comment>
<evidence type="ECO:0000256" key="4">
    <source>
        <dbReference type="ARBA" id="ARBA00022781"/>
    </source>
</evidence>
<comment type="caution">
    <text evidence="11">The sequence shown here is derived from an EMBL/GenBank/DDBJ whole genome shotgun (WGS) entry which is preliminary data.</text>
</comment>
<dbReference type="PANTHER" id="PTHR12733">
    <property type="entry name" value="MITOCHONDRIAL ATP SYNTHASE B CHAIN"/>
    <property type="match status" value="1"/>
</dbReference>
<dbReference type="GO" id="GO:0045259">
    <property type="term" value="C:proton-transporting ATP synthase complex"/>
    <property type="evidence" value="ECO:0007669"/>
    <property type="project" value="UniProtKB-KW"/>
</dbReference>
<keyword evidence="5 10" id="KW-0999">Mitochondrion inner membrane</keyword>
<organism evidence="11 12">
    <name type="scientific">Penicillium capsulatum</name>
    <dbReference type="NCBI Taxonomy" id="69766"/>
    <lineage>
        <taxon>Eukaryota</taxon>
        <taxon>Fungi</taxon>
        <taxon>Dikarya</taxon>
        <taxon>Ascomycota</taxon>
        <taxon>Pezizomycotina</taxon>
        <taxon>Eurotiomycetes</taxon>
        <taxon>Eurotiomycetidae</taxon>
        <taxon>Eurotiales</taxon>
        <taxon>Aspergillaceae</taxon>
        <taxon>Penicillium</taxon>
    </lineage>
</organism>
<sequence length="262" mass="28266">MASRLAKSAIGTAHSTSTIRPDASADFLPLGATRLRPTIPIRAPVVPAVTSIRAASNVPVEDPQKKAQSILDAVPGNSLVSKTATLSAVAGLSVAAISNELYVFNEETVAAFCLLSVFTAVGKYGGPAYREWAEGQVQKHKDILNAARADHTSAVQTRIDNVSEMSGVVDVTKQLFAVSKETAQLEAQAYELEQRTALATEAKQVLDSWVRYEGQVKQRQQRELAESVIGKIQKELENPKVLQQILQQSVADVERIMSSKAQ</sequence>
<dbReference type="InterPro" id="IPR008688">
    <property type="entry name" value="ATP_synth_Bsub_B/MI25"/>
</dbReference>
<dbReference type="FunFam" id="1.20.5.2210:FF:000002">
    <property type="entry name" value="ATP synthase subunit 4 mitochondrial"/>
    <property type="match status" value="1"/>
</dbReference>
<dbReference type="SUPFAM" id="SSF161060">
    <property type="entry name" value="ATP synthase B chain-like"/>
    <property type="match status" value="1"/>
</dbReference>
<comment type="function">
    <text evidence="10">Subunit b, of the mitochondrial membrane ATP synthase complex (F(1)F(0) ATP synthase or Complex V) that produces ATP from ADP in the presence of a proton gradient across the membrane which is generated by electron transport complexes of the respiratory chain. ATP synthase complex consist of a soluble F(1) head domain - the catalytic core - and a membrane F(1) domain - the membrane proton channel. These two domains are linked by a central stalk rotating inside the F(1) region and a stationary peripheral stalk. During catalysis, ATP synthesis in the catalytic domain of F(1) is coupled via a rotary mechanism of the central stalk subunits to proton translocation. In vivo, can only synthesize ATP although its ATP hydrolase activity can be activated artificially in vitro. Part of the complex F(0) domain. Part of the complex F(0) domain and the peripheric stalk, which acts as a stator to hold the catalytic alpha(3)beta(3) subcomplex and subunit a/ATP6 static relative to the rotary elements.</text>
</comment>
<evidence type="ECO:0000313" key="12">
    <source>
        <dbReference type="Proteomes" id="UP001146351"/>
    </source>
</evidence>
<proteinExistence type="inferred from homology"/>
<dbReference type="Pfam" id="PF05405">
    <property type="entry name" value="Mt_ATP-synt_B"/>
    <property type="match status" value="1"/>
</dbReference>
<evidence type="ECO:0000256" key="9">
    <source>
        <dbReference type="ARBA" id="ARBA00062152"/>
    </source>
</evidence>
<dbReference type="PANTHER" id="PTHR12733:SF3">
    <property type="entry name" value="ATP SYNTHASE F(0) COMPLEX SUBUNIT B1, MITOCHONDRIAL"/>
    <property type="match status" value="1"/>
</dbReference>
<keyword evidence="4 10" id="KW-0375">Hydrogen ion transport</keyword>
<dbReference type="GO" id="GO:0046933">
    <property type="term" value="F:proton-transporting ATP synthase activity, rotational mechanism"/>
    <property type="evidence" value="ECO:0007669"/>
    <property type="project" value="TreeGrafter"/>
</dbReference>
<keyword evidence="8 10" id="KW-0472">Membrane</keyword>
<evidence type="ECO:0000313" key="11">
    <source>
        <dbReference type="EMBL" id="KAJ5183757.1"/>
    </source>
</evidence>
<dbReference type="AlphaFoldDB" id="A0A9W9M132"/>
<evidence type="ECO:0000256" key="10">
    <source>
        <dbReference type="RuleBase" id="RU368017"/>
    </source>
</evidence>
<protein>
    <recommendedName>
        <fullName evidence="10">ATP synthase subunit 4</fullName>
    </recommendedName>
</protein>
<evidence type="ECO:0000256" key="7">
    <source>
        <dbReference type="ARBA" id="ARBA00023128"/>
    </source>
</evidence>
<evidence type="ECO:0000256" key="8">
    <source>
        <dbReference type="ARBA" id="ARBA00023136"/>
    </source>
</evidence>
<evidence type="ECO:0000256" key="3">
    <source>
        <dbReference type="ARBA" id="ARBA00022547"/>
    </source>
</evidence>
<evidence type="ECO:0000256" key="5">
    <source>
        <dbReference type="ARBA" id="ARBA00022792"/>
    </source>
</evidence>
<name>A0A9W9M132_9EURO</name>
<dbReference type="GO" id="GO:0005743">
    <property type="term" value="C:mitochondrial inner membrane"/>
    <property type="evidence" value="ECO:0007669"/>
    <property type="project" value="UniProtKB-SubCell"/>
</dbReference>
<comment type="subcellular location">
    <subcellularLocation>
        <location evidence="10">Mitochondrion</location>
    </subcellularLocation>
    <subcellularLocation>
        <location evidence="10">Mitochondrion inner membrane</location>
    </subcellularLocation>
</comment>
<comment type="subunit">
    <text evidence="9 10">F-type ATPases have 2 components, CF(1) - the catalytic core - and CF(0) - the membrane proton channel. In yeast, the dimeric form of ATP synthase consists of 17 polypeptides: alpha, beta, gamma, delta, epsilon, 4 (B), 5 (OSCP), 6 (A), 8, 9 (C), d, E (Tim11), f, g, h, i/j and k.</text>
</comment>
<dbReference type="EMBL" id="JAPQKO010000001">
    <property type="protein sequence ID" value="KAJ5183757.1"/>
    <property type="molecule type" value="Genomic_DNA"/>
</dbReference>
<keyword evidence="12" id="KW-1185">Reference proteome</keyword>
<keyword evidence="2 10" id="KW-0813">Transport</keyword>
<keyword evidence="6 10" id="KW-0406">Ion transport</keyword>
<reference evidence="11" key="2">
    <citation type="journal article" date="2023" name="IMA Fungus">
        <title>Comparative genomic study of the Penicillium genus elucidates a diverse pangenome and 15 lateral gene transfer events.</title>
        <authorList>
            <person name="Petersen C."/>
            <person name="Sorensen T."/>
            <person name="Nielsen M.R."/>
            <person name="Sondergaard T.E."/>
            <person name="Sorensen J.L."/>
            <person name="Fitzpatrick D.A."/>
            <person name="Frisvad J.C."/>
            <person name="Nielsen K.L."/>
        </authorList>
    </citation>
    <scope>NUCLEOTIDE SEQUENCE</scope>
    <source>
        <strain evidence="11">IBT 21917</strain>
    </source>
</reference>
<accession>A0A9W9M132</accession>
<keyword evidence="3 10" id="KW-0138">CF(0)</keyword>